<protein>
    <submittedName>
        <fullName evidence="2">Uncharacterized protein</fullName>
    </submittedName>
</protein>
<accession>A0A7S3P660</accession>
<proteinExistence type="predicted"/>
<feature type="compositionally biased region" description="Polar residues" evidence="1">
    <location>
        <begin position="76"/>
        <end position="92"/>
    </location>
</feature>
<feature type="compositionally biased region" description="Basic and acidic residues" evidence="1">
    <location>
        <begin position="849"/>
        <end position="863"/>
    </location>
</feature>
<feature type="compositionally biased region" description="Basic and acidic residues" evidence="1">
    <location>
        <begin position="999"/>
        <end position="1018"/>
    </location>
</feature>
<name>A0A7S3P660_9STRA</name>
<feature type="compositionally biased region" description="Polar residues" evidence="1">
    <location>
        <begin position="652"/>
        <end position="662"/>
    </location>
</feature>
<feature type="compositionally biased region" description="Polar residues" evidence="1">
    <location>
        <begin position="1065"/>
        <end position="1076"/>
    </location>
</feature>
<feature type="compositionally biased region" description="Basic residues" evidence="1">
    <location>
        <begin position="512"/>
        <end position="522"/>
    </location>
</feature>
<evidence type="ECO:0000256" key="1">
    <source>
        <dbReference type="SAM" id="MobiDB-lite"/>
    </source>
</evidence>
<feature type="compositionally biased region" description="Basic and acidic residues" evidence="1">
    <location>
        <begin position="823"/>
        <end position="833"/>
    </location>
</feature>
<feature type="region of interest" description="Disordered" evidence="1">
    <location>
        <begin position="258"/>
        <end position="307"/>
    </location>
</feature>
<feature type="compositionally biased region" description="Basic residues" evidence="1">
    <location>
        <begin position="295"/>
        <end position="305"/>
    </location>
</feature>
<sequence length="1076" mass="120415">MQRLSPPIDTMTTDTRRKSVSNALAKFEANIAKSGDTQCMSFLTNVASNKKKIALGQRRLSAGVGNSVKTGAGAQLTGSIGSISKETNSTVTSSPWESPPASPSKKHQSSRILTAVQQFEKAVSTPHVSPKKQSVKVNRLAVRPPLEEEDPSHTSDKSRNPRPQPQTNYEYDYKETQKVWQTRTGKQRNGEYGKHRSAKEHKQQWSPKQLKKRRLLLQQQSLAQRMPKRGSMGLVGTVSQEFKPQDLYPGVHEHQLDRRSSGLRAFNSTCSTQDTRSNHRRTRRRRKTNEAKLPPARRNKPKRRNSTGCVRFSEEPIVTIYWNPAGQDEDEDDLAQSTWRHDEHARCTEDYRNISLSERQEDQRGGNTVYSLERKGLIQRRKSTGCSRFTEEPTHWLYGREDHEIVQADIPSTQKKAEAKKAREQGLRKPCRKASMTPEEVIREEMKHAEEAVRKGREAANRAALDHPQGIVMLKQAIPVHEDSPPNTPLRRVERRGSTGAVPLAEEPESRLHRKQKIRRELKRSNGLRRERQSVFRRASPSPNSPRKASVMGLLDPLSNLPETFMDPRRFLMGAEDYVCASAPSYVQRKPSFPTLEALDSKSLNTNPNGALIFDEIDEDSDIDNSGHSIKLNGSIEGGLPVLQIDGVRPITTGSLSSPQERSSPEKSENQGAACCTTRPATKDGAPLTKLRSGRAKHAVSKKLSKASVSAEAKNDVCPKGWGFSIVEPGYKVARYVDKKDGNRIKTEVKTGSIPQKAKAEPRARKAAIKNQSMVQEPIEDGNDDSSTSSFDSSSSTTDSVVSATPVEIPKGTQTAASGDPSSPRRFDQKTDPDVTIPHGSLVRVNTGKSKDEPIDLSSRSDKTDDDTSCSSNNTFAERKSTFTEPLLRPGVMRGLSFENDMELVRVLENLQRLPSGDRPIRGRRRTQSRPNTEIDKEILLAVEKAATKNESELPETSIQEVIGHPAAHMIKTVAKMEREGKKKDKKKKREREKKTPKKEKSKDTSLKKGDRSSVEERRKHRTTKAKVTRKESSDWETKKEKVSNREHCSDKHGVKEHTDKRSNSSRPVQSPSGKT</sequence>
<feature type="region of interest" description="Disordered" evidence="1">
    <location>
        <begin position="915"/>
        <end position="936"/>
    </location>
</feature>
<feature type="region of interest" description="Disordered" evidence="1">
    <location>
        <begin position="64"/>
        <end position="211"/>
    </location>
</feature>
<gene>
    <name evidence="2" type="ORF">ACOF00016_LOCUS5549</name>
</gene>
<feature type="region of interest" description="Disordered" evidence="1">
    <location>
        <begin position="650"/>
        <end position="693"/>
    </location>
</feature>
<feature type="compositionally biased region" description="Basic residues" evidence="1">
    <location>
        <begin position="278"/>
        <end position="287"/>
    </location>
</feature>
<organism evidence="2">
    <name type="scientific">Amphora coffeiformis</name>
    <dbReference type="NCBI Taxonomy" id="265554"/>
    <lineage>
        <taxon>Eukaryota</taxon>
        <taxon>Sar</taxon>
        <taxon>Stramenopiles</taxon>
        <taxon>Ochrophyta</taxon>
        <taxon>Bacillariophyta</taxon>
        <taxon>Bacillariophyceae</taxon>
        <taxon>Bacillariophycidae</taxon>
        <taxon>Thalassiophysales</taxon>
        <taxon>Catenulaceae</taxon>
        <taxon>Amphora</taxon>
    </lineage>
</organism>
<feature type="compositionally biased region" description="Basic residues" evidence="1">
    <location>
        <begin position="1019"/>
        <end position="1028"/>
    </location>
</feature>
<feature type="region of interest" description="Disordered" evidence="1">
    <location>
        <begin position="972"/>
        <end position="1076"/>
    </location>
</feature>
<evidence type="ECO:0000313" key="2">
    <source>
        <dbReference type="EMBL" id="CAE0407753.1"/>
    </source>
</evidence>
<feature type="compositionally biased region" description="Low complexity" evidence="1">
    <location>
        <begin position="785"/>
        <end position="803"/>
    </location>
</feature>
<dbReference type="EMBL" id="HBIM01006526">
    <property type="protein sequence ID" value="CAE0407753.1"/>
    <property type="molecule type" value="Transcribed_RNA"/>
</dbReference>
<feature type="region of interest" description="Disordered" evidence="1">
    <location>
        <begin position="480"/>
        <end position="552"/>
    </location>
</feature>
<feature type="compositionally biased region" description="Basic and acidic residues" evidence="1">
    <location>
        <begin position="1029"/>
        <end position="1063"/>
    </location>
</feature>
<feature type="region of interest" description="Disordered" evidence="1">
    <location>
        <begin position="749"/>
        <end position="877"/>
    </location>
</feature>
<dbReference type="AlphaFoldDB" id="A0A7S3P660"/>
<reference evidence="2" key="1">
    <citation type="submission" date="2021-01" db="EMBL/GenBank/DDBJ databases">
        <authorList>
            <person name="Corre E."/>
            <person name="Pelletier E."/>
            <person name="Niang G."/>
            <person name="Scheremetjew M."/>
            <person name="Finn R."/>
            <person name="Kale V."/>
            <person name="Holt S."/>
            <person name="Cochrane G."/>
            <person name="Meng A."/>
            <person name="Brown T."/>
            <person name="Cohen L."/>
        </authorList>
    </citation>
    <scope>NUCLEOTIDE SEQUENCE</scope>
    <source>
        <strain evidence="2">CCMP127</strain>
    </source>
</reference>
<feature type="compositionally biased region" description="Polar residues" evidence="1">
    <location>
        <begin position="812"/>
        <end position="821"/>
    </location>
</feature>
<feature type="compositionally biased region" description="Basic residues" evidence="1">
    <location>
        <begin position="984"/>
        <end position="998"/>
    </location>
</feature>